<evidence type="ECO:0000256" key="5">
    <source>
        <dbReference type="ARBA" id="ARBA00022692"/>
    </source>
</evidence>
<sequence>MKTESRIFNLVAVFLAIAAVVYGWWTHASTGHVEVIGVVALILSMLLLFMCGFYFAFIARRMEPRPEDREDAEIAEGAGEIGFFSPGSYWPFGLALAAAVAGIGVVFWQVWLLIAGLVAVVLAVCGFVFEYYTGTRRVHGHD</sequence>
<evidence type="ECO:0000256" key="7">
    <source>
        <dbReference type="ARBA" id="ARBA00022989"/>
    </source>
</evidence>
<comment type="catalytic activity">
    <reaction evidence="9 10">
        <text>4 Fe(II)-[cytochrome c] + O2 + 8 H(+)(in) = 4 Fe(III)-[cytochrome c] + 2 H2O + 4 H(+)(out)</text>
        <dbReference type="Rhea" id="RHEA:11436"/>
        <dbReference type="Rhea" id="RHEA-COMP:10350"/>
        <dbReference type="Rhea" id="RHEA-COMP:14399"/>
        <dbReference type="ChEBI" id="CHEBI:15377"/>
        <dbReference type="ChEBI" id="CHEBI:15378"/>
        <dbReference type="ChEBI" id="CHEBI:15379"/>
        <dbReference type="ChEBI" id="CHEBI:29033"/>
        <dbReference type="ChEBI" id="CHEBI:29034"/>
        <dbReference type="EC" id="7.1.1.9"/>
    </reaction>
</comment>
<organism evidence="12 13">
    <name type="scientific">Actinocatenispora rupis</name>
    <dbReference type="NCBI Taxonomy" id="519421"/>
    <lineage>
        <taxon>Bacteria</taxon>
        <taxon>Bacillati</taxon>
        <taxon>Actinomycetota</taxon>
        <taxon>Actinomycetes</taxon>
        <taxon>Micromonosporales</taxon>
        <taxon>Micromonosporaceae</taxon>
        <taxon>Actinocatenispora</taxon>
    </lineage>
</organism>
<keyword evidence="8 10" id="KW-0472">Membrane</keyword>
<dbReference type="PIRSF" id="PIRSF017385">
    <property type="entry name" value="CtaF"/>
    <property type="match status" value="1"/>
</dbReference>
<evidence type="ECO:0000256" key="11">
    <source>
        <dbReference type="SAM" id="Phobius"/>
    </source>
</evidence>
<keyword evidence="4 10" id="KW-1003">Cell membrane</keyword>
<feature type="transmembrane region" description="Helical" evidence="11">
    <location>
        <begin position="114"/>
        <end position="132"/>
    </location>
</feature>
<keyword evidence="13" id="KW-1185">Reference proteome</keyword>
<dbReference type="EMBL" id="BOMB01000024">
    <property type="protein sequence ID" value="GID13462.1"/>
    <property type="molecule type" value="Genomic_DNA"/>
</dbReference>
<dbReference type="EC" id="7.1.1.9" evidence="10"/>
<evidence type="ECO:0000256" key="2">
    <source>
        <dbReference type="ARBA" id="ARBA00004651"/>
    </source>
</evidence>
<reference evidence="12" key="1">
    <citation type="submission" date="2021-01" db="EMBL/GenBank/DDBJ databases">
        <title>Whole genome shotgun sequence of Actinocatenispora rupis NBRC 107355.</title>
        <authorList>
            <person name="Komaki H."/>
            <person name="Tamura T."/>
        </authorList>
    </citation>
    <scope>NUCLEOTIDE SEQUENCE</scope>
    <source>
        <strain evidence="12">NBRC 107355</strain>
    </source>
</reference>
<feature type="transmembrane region" description="Helical" evidence="11">
    <location>
        <begin position="37"/>
        <end position="59"/>
    </location>
</feature>
<evidence type="ECO:0000256" key="4">
    <source>
        <dbReference type="ARBA" id="ARBA00022475"/>
    </source>
</evidence>
<keyword evidence="6 10" id="KW-1278">Translocase</keyword>
<comment type="function">
    <text evidence="1 10">Part of cytochrome c oxidase, its function is unknown.</text>
</comment>
<comment type="subunit">
    <text evidence="10">Associates with subunits I, II and III to form cytochrome c oxidase.</text>
</comment>
<keyword evidence="7 11" id="KW-1133">Transmembrane helix</keyword>
<comment type="subcellular location">
    <subcellularLocation>
        <location evidence="2">Cell membrane</location>
        <topology evidence="2">Multi-pass membrane protein</topology>
    </subcellularLocation>
</comment>
<keyword evidence="5 11" id="KW-0812">Transmembrane</keyword>
<dbReference type="GO" id="GO:0022900">
    <property type="term" value="P:electron transport chain"/>
    <property type="evidence" value="ECO:0007669"/>
    <property type="project" value="InterPro"/>
</dbReference>
<dbReference type="GO" id="GO:0004129">
    <property type="term" value="F:cytochrome-c oxidase activity"/>
    <property type="evidence" value="ECO:0007669"/>
    <property type="project" value="UniProtKB-EC"/>
</dbReference>
<dbReference type="GO" id="GO:0005886">
    <property type="term" value="C:plasma membrane"/>
    <property type="evidence" value="ECO:0007669"/>
    <property type="project" value="UniProtKB-SubCell"/>
</dbReference>
<dbReference type="Pfam" id="PF12270">
    <property type="entry name" value="Cyt_c_ox_IV"/>
    <property type="match status" value="1"/>
</dbReference>
<evidence type="ECO:0000256" key="6">
    <source>
        <dbReference type="ARBA" id="ARBA00022967"/>
    </source>
</evidence>
<name>A0A8J3NDY3_9ACTN</name>
<feature type="transmembrane region" description="Helical" evidence="11">
    <location>
        <begin position="89"/>
        <end position="108"/>
    </location>
</feature>
<comment type="similarity">
    <text evidence="3 10">Belongs to the cytochrome c oxidase bacterial subunit CtaF family.</text>
</comment>
<comment type="caution">
    <text evidence="12">The sequence shown here is derived from an EMBL/GenBank/DDBJ whole genome shotgun (WGS) entry which is preliminary data.</text>
</comment>
<evidence type="ECO:0000256" key="1">
    <source>
        <dbReference type="ARBA" id="ARBA00002536"/>
    </source>
</evidence>
<evidence type="ECO:0000313" key="12">
    <source>
        <dbReference type="EMBL" id="GID13462.1"/>
    </source>
</evidence>
<gene>
    <name evidence="12" type="ORF">Aru02nite_43510</name>
</gene>
<dbReference type="AlphaFoldDB" id="A0A8J3NDY3"/>
<dbReference type="InterPro" id="IPR021050">
    <property type="entry name" value="Cyt_c_oxidase_su4_actinobac"/>
</dbReference>
<evidence type="ECO:0000256" key="8">
    <source>
        <dbReference type="ARBA" id="ARBA00023136"/>
    </source>
</evidence>
<evidence type="ECO:0000313" key="13">
    <source>
        <dbReference type="Proteomes" id="UP000612808"/>
    </source>
</evidence>
<protein>
    <recommendedName>
        <fullName evidence="10">Cytochrome c oxidase polypeptide 4</fullName>
        <ecNumber evidence="10">7.1.1.9</ecNumber>
    </recommendedName>
    <alternativeName>
        <fullName evidence="10">Cytochrome aa3 subunit 4</fullName>
    </alternativeName>
    <alternativeName>
        <fullName evidence="10">Cytochrome c oxidase polypeptide IV</fullName>
    </alternativeName>
</protein>
<accession>A0A8J3NDY3</accession>
<feature type="transmembrane region" description="Helical" evidence="11">
    <location>
        <begin position="7"/>
        <end position="25"/>
    </location>
</feature>
<evidence type="ECO:0000256" key="10">
    <source>
        <dbReference type="PIRNR" id="PIRNR017385"/>
    </source>
</evidence>
<proteinExistence type="inferred from homology"/>
<evidence type="ECO:0000256" key="9">
    <source>
        <dbReference type="ARBA" id="ARBA00047816"/>
    </source>
</evidence>
<dbReference type="RefSeq" id="WP_203660519.1">
    <property type="nucleotide sequence ID" value="NZ_BAAAZM010000011.1"/>
</dbReference>
<evidence type="ECO:0000256" key="3">
    <source>
        <dbReference type="ARBA" id="ARBA00006870"/>
    </source>
</evidence>
<dbReference type="Proteomes" id="UP000612808">
    <property type="component" value="Unassembled WGS sequence"/>
</dbReference>